<feature type="domain" description="Neprosin PEP catalytic" evidence="1">
    <location>
        <begin position="153"/>
        <end position="406"/>
    </location>
</feature>
<dbReference type="PANTHER" id="PTHR31589">
    <property type="entry name" value="PROTEIN, PUTATIVE (DUF239)-RELATED-RELATED"/>
    <property type="match status" value="1"/>
</dbReference>
<organism evidence="2 3">
    <name type="scientific">Punica granatum</name>
    <name type="common">Pomegranate</name>
    <dbReference type="NCBI Taxonomy" id="22663"/>
    <lineage>
        <taxon>Eukaryota</taxon>
        <taxon>Viridiplantae</taxon>
        <taxon>Streptophyta</taxon>
        <taxon>Embryophyta</taxon>
        <taxon>Tracheophyta</taxon>
        <taxon>Spermatophyta</taxon>
        <taxon>Magnoliopsida</taxon>
        <taxon>eudicotyledons</taxon>
        <taxon>Gunneridae</taxon>
        <taxon>Pentapetalae</taxon>
        <taxon>rosids</taxon>
        <taxon>malvids</taxon>
        <taxon>Myrtales</taxon>
        <taxon>Lythraceae</taxon>
        <taxon>Punica</taxon>
    </lineage>
</organism>
<evidence type="ECO:0000313" key="3">
    <source>
        <dbReference type="RefSeq" id="XP_031392057.1"/>
    </source>
</evidence>
<dbReference type="InterPro" id="IPR025521">
    <property type="entry name" value="Neprosin_propep"/>
</dbReference>
<dbReference type="InterPro" id="IPR004314">
    <property type="entry name" value="Neprosin"/>
</dbReference>
<sequence length="406" mass="44605">MATCKRRREVVVGIFLLITAIVIDPVPARRDLTLSGKSNDVEFARAPRGTVKTVQSGGGDVVDCVDIHKQPAFDHPLLKNHTIQMKPSFLEEGESHLQGLPAELEEWGVDCPEETVPIIRKTSENGPNVKDYVPSFLVDDVKSSHNKSFSILADFRQGHEYAVVQTNGKGTFRGSQAHHNVWNPSTEIGEISVSQIWISAGSGENLNTVEAGWIVLGSSPVTRFFTYWTSDAYKSTGCYNLDCPGFVLANNNFAPGFVFQSISTYGGKQFSVDIQIKQDLATQNWWLRVYNKNMGYWPGSIFNSLTGGGSAVTWGGEIYNSQKSGHHTATQMGSGHFPRDGYFTKSAYIRNLAFIQDNGPMRSVPKEALVSSVTKRQCYDLVMGPSGIHFGTHFYFGGSGLSAQCP</sequence>
<dbReference type="Pfam" id="PF03080">
    <property type="entry name" value="Neprosin"/>
    <property type="match status" value="1"/>
</dbReference>
<evidence type="ECO:0000259" key="1">
    <source>
        <dbReference type="PROSITE" id="PS52045"/>
    </source>
</evidence>
<dbReference type="OrthoDB" id="1858978at2759"/>
<accession>A0A6P8D4P3</accession>
<dbReference type="AlphaFoldDB" id="A0A6P8D4P3"/>
<dbReference type="PANTHER" id="PTHR31589:SF221">
    <property type="entry name" value="LIGASE, PUTATIVE (DUF239)-RELATED"/>
    <property type="match status" value="1"/>
</dbReference>
<name>A0A6P8D4P3_PUNGR</name>
<dbReference type="Pfam" id="PF14365">
    <property type="entry name" value="Neprosin_AP"/>
    <property type="match status" value="1"/>
</dbReference>
<dbReference type="Proteomes" id="UP000515151">
    <property type="component" value="Chromosome 4"/>
</dbReference>
<dbReference type="RefSeq" id="XP_031392057.1">
    <property type="nucleotide sequence ID" value="XM_031536197.1"/>
</dbReference>
<dbReference type="PROSITE" id="PS52045">
    <property type="entry name" value="NEPROSIN_PEP_CD"/>
    <property type="match status" value="1"/>
</dbReference>
<protein>
    <submittedName>
        <fullName evidence="3">Uncharacterized protein LOC116204116</fullName>
    </submittedName>
</protein>
<gene>
    <name evidence="3" type="primary">LOC116204116</name>
</gene>
<dbReference type="GeneID" id="116204116"/>
<reference evidence="3" key="2">
    <citation type="submission" date="2025-08" db="UniProtKB">
        <authorList>
            <consortium name="RefSeq"/>
        </authorList>
    </citation>
    <scope>IDENTIFICATION</scope>
    <source>
        <tissue evidence="3">Leaf</tissue>
    </source>
</reference>
<dbReference type="InterPro" id="IPR053168">
    <property type="entry name" value="Glutamic_endopeptidase"/>
</dbReference>
<evidence type="ECO:0000313" key="2">
    <source>
        <dbReference type="Proteomes" id="UP000515151"/>
    </source>
</evidence>
<reference evidence="2" key="1">
    <citation type="journal article" date="2020" name="Plant Biotechnol. J.">
        <title>The pomegranate (Punica granatum L.) draft genome dissects genetic divergence between soft- and hard-seeded cultivars.</title>
        <authorList>
            <person name="Luo X."/>
            <person name="Li H."/>
            <person name="Wu Z."/>
            <person name="Yao W."/>
            <person name="Zhao P."/>
            <person name="Cao D."/>
            <person name="Yu H."/>
            <person name="Li K."/>
            <person name="Poudel K."/>
            <person name="Zhao D."/>
            <person name="Zhang F."/>
            <person name="Xia X."/>
            <person name="Chen L."/>
            <person name="Wang Q."/>
            <person name="Jing D."/>
            <person name="Cao S."/>
        </authorList>
    </citation>
    <scope>NUCLEOTIDE SEQUENCE [LARGE SCALE GENOMIC DNA]</scope>
    <source>
        <strain evidence="2">cv. Tunisia</strain>
    </source>
</reference>
<keyword evidence="2" id="KW-1185">Reference proteome</keyword>
<dbReference type="Gene3D" id="3.90.1320.10">
    <property type="entry name" value="Outer-capsid protein sigma 3, large lobe"/>
    <property type="match status" value="1"/>
</dbReference>
<proteinExistence type="predicted"/>